<feature type="region of interest" description="Disordered" evidence="3">
    <location>
        <begin position="556"/>
        <end position="576"/>
    </location>
</feature>
<dbReference type="InterPro" id="IPR051219">
    <property type="entry name" value="Heterochromatin_chromo-domain"/>
</dbReference>
<reference evidence="5" key="1">
    <citation type="journal article" date="2014" name="Insect Biochem. Mol. Biol.">
        <title>An insight into the sialome of the frog biting fly, Corethrella appendiculata.</title>
        <authorList>
            <person name="Ribeiro J.M.C."/>
            <person name="Chagas A.C."/>
            <person name="Pham V.M."/>
            <person name="Lounibos L.P."/>
            <person name="Calvo E."/>
        </authorList>
    </citation>
    <scope>NUCLEOTIDE SEQUENCE</scope>
    <source>
        <tissue evidence="5">Salivary glands</tissue>
    </source>
</reference>
<dbReference type="SUPFAM" id="SSF54160">
    <property type="entry name" value="Chromo domain-like"/>
    <property type="match status" value="1"/>
</dbReference>
<keyword evidence="2" id="KW-0539">Nucleus</keyword>
<dbReference type="GO" id="GO:0005694">
    <property type="term" value="C:chromosome"/>
    <property type="evidence" value="ECO:0007669"/>
    <property type="project" value="UniProtKB-ARBA"/>
</dbReference>
<organism evidence="5">
    <name type="scientific">Corethrella appendiculata</name>
    <dbReference type="NCBI Taxonomy" id="1370023"/>
    <lineage>
        <taxon>Eukaryota</taxon>
        <taxon>Metazoa</taxon>
        <taxon>Ecdysozoa</taxon>
        <taxon>Arthropoda</taxon>
        <taxon>Hexapoda</taxon>
        <taxon>Insecta</taxon>
        <taxon>Pterygota</taxon>
        <taxon>Neoptera</taxon>
        <taxon>Endopterygota</taxon>
        <taxon>Diptera</taxon>
        <taxon>Nematocera</taxon>
        <taxon>Culicoidea</taxon>
        <taxon>Chaoboridae</taxon>
        <taxon>Corethrella</taxon>
    </lineage>
</organism>
<dbReference type="GO" id="GO:0005634">
    <property type="term" value="C:nucleus"/>
    <property type="evidence" value="ECO:0007669"/>
    <property type="project" value="UniProtKB-SubCell"/>
</dbReference>
<feature type="region of interest" description="Disordered" evidence="3">
    <location>
        <begin position="623"/>
        <end position="648"/>
    </location>
</feature>
<dbReference type="InterPro" id="IPR023780">
    <property type="entry name" value="Chromo_domain"/>
</dbReference>
<comment type="subcellular location">
    <subcellularLocation>
        <location evidence="1">Nucleus</location>
    </subcellularLocation>
</comment>
<dbReference type="EMBL" id="GANO01004055">
    <property type="protein sequence ID" value="JAB55816.1"/>
    <property type="molecule type" value="mRNA"/>
</dbReference>
<proteinExistence type="evidence at transcript level"/>
<accession>U5EQW6</accession>
<dbReference type="InterPro" id="IPR016197">
    <property type="entry name" value="Chromo-like_dom_sf"/>
</dbReference>
<sequence length="853" mass="92337">MGREVDPADIGKHPDLIRKAQAEMTQSDVLVCGKCHSVFHFIELFQEHKETDCQRESSLKDCRETKAKVWAFLLWKASHLNADENANVNSWKLYQTWVKLEESVRETWIVAGRTIQSFAKMGQGNLQEMPVKITKTIIESSTTDSPEFNKRPPLQSAINNKSPATIPAIVNKPSPVKPIIASSPNISADENKDIENEIDENRVSKKTAVATTRVINTPKPVTATPPSKPAPSVAKRTNQTSGEIVEEDVEKILAKRFNPRRKEHEYLVKWSKFPHDQNTWEPLVHLNTCKHVLDYFEVQLAKQKEQRAAAAARTLAQQQLEKTKLASAQSATPTTDSRFRNSKAKAIENVKQWAVGEDASSAKRKSDSEDHGDDDDDDEDSPIKKFKKSENTAVQQAIKKAEQTGNVRILSVNPKTGITKAINGTPAVAASKAGGEEKSAEVVLTTSNDGKQSGVVKKPGVISPRISARNAKNEAQVRVISKGESVSSGVVRIIQNSETSPSADSGKVVTRVIQRKVVQPEPAKPMVQPTIRQVITRTAAKAAPATTKVVANSTPASLRSATIQRSPVSPTKTVTPANKPTITRVIRGATTSTVKTATPEQKIMSLSKQGLKVVRKTIPSTHSIKLGHSDADDYDEDESTVDDPFPKDLPPVCPPSPPRELTLCPITGKVLGQAEGEPTPAPSPEPEPEPIVKPVKKDAKKDDSQHEVQVENTEVSQFLTNEDGSPIIVAGEDGILYQVAGKNAEGQTILVAHGADGEQSFLVASQGDEGLTLDSAVTEAIQQPQEVDATNAVAAATAEGETDATQQLTIQTGEGDQEGQITAEVVQADMPSPGGTRRVVLLLPDGSFMMTEV</sequence>
<evidence type="ECO:0000313" key="5">
    <source>
        <dbReference type="EMBL" id="JAB55816.1"/>
    </source>
</evidence>
<feature type="compositionally biased region" description="Acidic residues" evidence="3">
    <location>
        <begin position="370"/>
        <end position="380"/>
    </location>
</feature>
<feature type="region of interest" description="Disordered" evidence="3">
    <location>
        <begin position="321"/>
        <end position="392"/>
    </location>
</feature>
<dbReference type="Pfam" id="PF00385">
    <property type="entry name" value="Chromo"/>
    <property type="match status" value="1"/>
</dbReference>
<dbReference type="PROSITE" id="PS50013">
    <property type="entry name" value="CHROMO_2"/>
    <property type="match status" value="1"/>
</dbReference>
<feature type="domain" description="Chromo" evidence="4">
    <location>
        <begin position="247"/>
        <end position="308"/>
    </location>
</feature>
<name>U5EQW6_9DIPT</name>
<feature type="compositionally biased region" description="Basic and acidic residues" evidence="3">
    <location>
        <begin position="360"/>
        <end position="369"/>
    </location>
</feature>
<protein>
    <submittedName>
        <fullName evidence="5">Putative chromator</fullName>
    </submittedName>
</protein>
<evidence type="ECO:0000256" key="2">
    <source>
        <dbReference type="ARBA" id="ARBA00023242"/>
    </source>
</evidence>
<evidence type="ECO:0000259" key="4">
    <source>
        <dbReference type="PROSITE" id="PS50013"/>
    </source>
</evidence>
<feature type="non-terminal residue" evidence="5">
    <location>
        <position position="853"/>
    </location>
</feature>
<dbReference type="SMART" id="SM00298">
    <property type="entry name" value="CHROMO"/>
    <property type="match status" value="1"/>
</dbReference>
<evidence type="ECO:0000256" key="1">
    <source>
        <dbReference type="ARBA" id="ARBA00004123"/>
    </source>
</evidence>
<dbReference type="PANTHER" id="PTHR22812">
    <property type="entry name" value="CHROMOBOX PROTEIN"/>
    <property type="match status" value="1"/>
</dbReference>
<evidence type="ECO:0000256" key="3">
    <source>
        <dbReference type="SAM" id="MobiDB-lite"/>
    </source>
</evidence>
<feature type="compositionally biased region" description="Pro residues" evidence="3">
    <location>
        <begin position="679"/>
        <end position="691"/>
    </location>
</feature>
<dbReference type="Gene3D" id="2.40.50.40">
    <property type="match status" value="1"/>
</dbReference>
<dbReference type="AlphaFoldDB" id="U5EQW6"/>
<dbReference type="InterPro" id="IPR000953">
    <property type="entry name" value="Chromo/chromo_shadow_dom"/>
</dbReference>
<feature type="compositionally biased region" description="Polar residues" evidence="3">
    <location>
        <begin position="326"/>
        <end position="336"/>
    </location>
</feature>
<feature type="compositionally biased region" description="Acidic residues" evidence="3">
    <location>
        <begin position="632"/>
        <end position="641"/>
    </location>
</feature>
<feature type="region of interest" description="Disordered" evidence="3">
    <location>
        <begin position="218"/>
        <end position="242"/>
    </location>
</feature>
<feature type="region of interest" description="Disordered" evidence="3">
    <location>
        <begin position="671"/>
        <end position="695"/>
    </location>
</feature>